<dbReference type="AlphaFoldDB" id="A0A9X5IRE2"/>
<evidence type="ECO:0000256" key="4">
    <source>
        <dbReference type="ARBA" id="ARBA00023136"/>
    </source>
</evidence>
<dbReference type="GO" id="GO:0012505">
    <property type="term" value="C:endomembrane system"/>
    <property type="evidence" value="ECO:0007669"/>
    <property type="project" value="UniProtKB-SubCell"/>
</dbReference>
<keyword evidence="2" id="KW-0812">Transmembrane</keyword>
<comment type="subcellular location">
    <subcellularLocation>
        <location evidence="1">Endomembrane system</location>
        <topology evidence="1">Multi-pass membrane protein</topology>
    </subcellularLocation>
</comment>
<evidence type="ECO:0000256" key="1">
    <source>
        <dbReference type="ARBA" id="ARBA00004127"/>
    </source>
</evidence>
<dbReference type="Gene3D" id="1.20.120.1630">
    <property type="match status" value="1"/>
</dbReference>
<evidence type="ECO:0000313" key="5">
    <source>
        <dbReference type="EMBL" id="NKX92703.1"/>
    </source>
</evidence>
<dbReference type="EMBL" id="JAAXOW010000001">
    <property type="protein sequence ID" value="NKX92703.1"/>
    <property type="molecule type" value="Genomic_DNA"/>
</dbReference>
<name>A0A9X5IRE2_9MICO</name>
<evidence type="ECO:0000256" key="3">
    <source>
        <dbReference type="ARBA" id="ARBA00022989"/>
    </source>
</evidence>
<reference evidence="5 6" key="1">
    <citation type="submission" date="2020-04" db="EMBL/GenBank/DDBJ databases">
        <title>MicrobeNet Type strains.</title>
        <authorList>
            <person name="Nicholson A.C."/>
        </authorList>
    </citation>
    <scope>NUCLEOTIDE SEQUENCE [LARGE SCALE GENOMIC DNA]</scope>
    <source>
        <strain evidence="5 6">ATCC BAA-789</strain>
    </source>
</reference>
<sequence>MSTTKIVDHLGVTDGRVPPAVLAAGAWVAQSLVSRERGGRFARLAGTALGAASVALAGASVVDFARRRTTVDPRVPDASTLVTSGVNAVSRNPMYVGMVGVVVARAVARRSVAALAPAAALAYLLHSRQIAAEEEMLAAKFGAAYAEYVATVPRWVDGRSVGAVRALLEDRTG</sequence>
<gene>
    <name evidence="5" type="ORF">HF995_05345</name>
</gene>
<dbReference type="PANTHER" id="PTHR12714">
    <property type="entry name" value="PROTEIN-S ISOPRENYLCYSTEINE O-METHYLTRANSFERASE"/>
    <property type="match status" value="1"/>
</dbReference>
<accession>A0A9X5IRE2</accession>
<keyword evidence="6" id="KW-1185">Reference proteome</keyword>
<comment type="caution">
    <text evidence="5">The sequence shown here is derived from an EMBL/GenBank/DDBJ whole genome shotgun (WGS) entry which is preliminary data.</text>
</comment>
<dbReference type="Proteomes" id="UP000774283">
    <property type="component" value="Unassembled WGS sequence"/>
</dbReference>
<dbReference type="Pfam" id="PF04191">
    <property type="entry name" value="PEMT"/>
    <property type="match status" value="1"/>
</dbReference>
<dbReference type="RefSeq" id="WP_168446713.1">
    <property type="nucleotide sequence ID" value="NZ_JAAXOW010000001.1"/>
</dbReference>
<keyword evidence="3" id="KW-1133">Transmembrane helix</keyword>
<organism evidence="5 6">
    <name type="scientific">Sanguibacter hominis ATCC BAA-789</name>
    <dbReference type="NCBI Taxonomy" id="1312740"/>
    <lineage>
        <taxon>Bacteria</taxon>
        <taxon>Bacillati</taxon>
        <taxon>Actinomycetota</taxon>
        <taxon>Actinomycetes</taxon>
        <taxon>Micrococcales</taxon>
        <taxon>Sanguibacteraceae</taxon>
        <taxon>Sanguibacter</taxon>
    </lineage>
</organism>
<protein>
    <submittedName>
        <fullName evidence="5">Isoprenylcysteine carboxylmethyltransferase family protein</fullName>
    </submittedName>
</protein>
<dbReference type="GO" id="GO:0016740">
    <property type="term" value="F:transferase activity"/>
    <property type="evidence" value="ECO:0007669"/>
    <property type="project" value="UniProtKB-ARBA"/>
</dbReference>
<evidence type="ECO:0000256" key="2">
    <source>
        <dbReference type="ARBA" id="ARBA00022692"/>
    </source>
</evidence>
<proteinExistence type="predicted"/>
<dbReference type="PANTHER" id="PTHR12714:SF9">
    <property type="entry name" value="PROTEIN-S-ISOPRENYLCYSTEINE O-METHYLTRANSFERASE"/>
    <property type="match status" value="1"/>
</dbReference>
<evidence type="ECO:0000313" key="6">
    <source>
        <dbReference type="Proteomes" id="UP000774283"/>
    </source>
</evidence>
<keyword evidence="4" id="KW-0472">Membrane</keyword>
<dbReference type="InterPro" id="IPR007318">
    <property type="entry name" value="Phopholipid_MeTrfase"/>
</dbReference>